<evidence type="ECO:0000256" key="2">
    <source>
        <dbReference type="ARBA" id="ARBA00005029"/>
    </source>
</evidence>
<proteinExistence type="inferred from homology"/>
<dbReference type="InterPro" id="IPR015424">
    <property type="entry name" value="PyrdxlP-dep_Trfase"/>
</dbReference>
<organism evidence="17 18">
    <name type="scientific">Commensalibacter melissae</name>
    <dbReference type="NCBI Taxonomy" id="2070537"/>
    <lineage>
        <taxon>Bacteria</taxon>
        <taxon>Pseudomonadati</taxon>
        <taxon>Pseudomonadota</taxon>
        <taxon>Alphaproteobacteria</taxon>
        <taxon>Acetobacterales</taxon>
        <taxon>Acetobacteraceae</taxon>
    </lineage>
</organism>
<dbReference type="GO" id="GO:0030170">
    <property type="term" value="F:pyridoxal phosphate binding"/>
    <property type="evidence" value="ECO:0007669"/>
    <property type="project" value="UniProtKB-UniRule"/>
</dbReference>
<keyword evidence="8 15" id="KW-0350">Heme biosynthesis</keyword>
<reference evidence="17 18" key="1">
    <citation type="submission" date="2018-05" db="EMBL/GenBank/DDBJ databases">
        <title>Reference genomes for bee gut microbiota database.</title>
        <authorList>
            <person name="Ellegaard K.M."/>
        </authorList>
    </citation>
    <scope>NUCLEOTIDE SEQUENCE [LARGE SCALE GENOMIC DNA]</scope>
    <source>
        <strain evidence="17 18">ESL0284</strain>
    </source>
</reference>
<comment type="cofactor">
    <cofactor evidence="1 14">
        <name>pyridoxal 5'-phosphate</name>
        <dbReference type="ChEBI" id="CHEBI:597326"/>
    </cofactor>
</comment>
<comment type="similarity">
    <text evidence="3 14">Belongs to the class-II pyridoxal-phosphate-dependent aminotransferase family.</text>
</comment>
<dbReference type="CDD" id="cd06454">
    <property type="entry name" value="KBL_like"/>
    <property type="match status" value="1"/>
</dbReference>
<dbReference type="Gene3D" id="3.90.1150.10">
    <property type="entry name" value="Aspartate Aminotransferase, domain 1"/>
    <property type="match status" value="1"/>
</dbReference>
<keyword evidence="6 15" id="KW-0808">Transferase</keyword>
<dbReference type="GO" id="GO:0003870">
    <property type="term" value="F:5-aminolevulinate synthase activity"/>
    <property type="evidence" value="ECO:0007669"/>
    <property type="project" value="UniProtKB-EC"/>
</dbReference>
<evidence type="ECO:0000256" key="13">
    <source>
        <dbReference type="ARBA" id="ARBA00047654"/>
    </source>
</evidence>
<dbReference type="InterPro" id="IPR004839">
    <property type="entry name" value="Aminotransferase_I/II_large"/>
</dbReference>
<dbReference type="Pfam" id="PF00155">
    <property type="entry name" value="Aminotran_1_2"/>
    <property type="match status" value="1"/>
</dbReference>
<dbReference type="InterPro" id="IPR010961">
    <property type="entry name" value="4pyrrol_synth_NH2levulA_synth"/>
</dbReference>
<dbReference type="OrthoDB" id="9807157at2"/>
<evidence type="ECO:0000313" key="18">
    <source>
        <dbReference type="Proteomes" id="UP000247565"/>
    </source>
</evidence>
<keyword evidence="18" id="KW-1185">Reference proteome</keyword>
<dbReference type="InterPro" id="IPR001917">
    <property type="entry name" value="Aminotrans_II_pyridoxalP_BS"/>
</dbReference>
<dbReference type="InterPro" id="IPR015421">
    <property type="entry name" value="PyrdxlP-dep_Trfase_major"/>
</dbReference>
<comment type="caution">
    <text evidence="17">The sequence shown here is derived from an EMBL/GenBank/DDBJ whole genome shotgun (WGS) entry which is preliminary data.</text>
</comment>
<evidence type="ECO:0000256" key="7">
    <source>
        <dbReference type="ARBA" id="ARBA00022898"/>
    </source>
</evidence>
<evidence type="ECO:0000256" key="11">
    <source>
        <dbReference type="ARBA" id="ARBA00031945"/>
    </source>
</evidence>
<evidence type="ECO:0000256" key="4">
    <source>
        <dbReference type="ARBA" id="ARBA00011738"/>
    </source>
</evidence>
<gene>
    <name evidence="17" type="primary">hemA</name>
    <name evidence="17" type="ORF">DK869_03020</name>
</gene>
<dbReference type="AlphaFoldDB" id="A0A318N126"/>
<evidence type="ECO:0000256" key="3">
    <source>
        <dbReference type="ARBA" id="ARBA00008392"/>
    </source>
</evidence>
<name>A0A318N126_9PROT</name>
<dbReference type="EC" id="2.3.1.37" evidence="5 15"/>
<comment type="subunit">
    <text evidence="4">Homodimer.</text>
</comment>
<dbReference type="PANTHER" id="PTHR13693:SF102">
    <property type="entry name" value="2-AMINO-3-KETOBUTYRATE COENZYME A LIGASE, MITOCHONDRIAL"/>
    <property type="match status" value="1"/>
</dbReference>
<evidence type="ECO:0000256" key="15">
    <source>
        <dbReference type="RuleBase" id="RU910713"/>
    </source>
</evidence>
<comment type="pathway">
    <text evidence="2 15">Porphyrin-containing compound metabolism; protoporphyrin-IX biosynthesis; 5-aminolevulinate from glycine: step 1/1.</text>
</comment>
<protein>
    <recommendedName>
        <fullName evidence="5 15">5-aminolevulinate synthase</fullName>
        <ecNumber evidence="5 15">2.3.1.37</ecNumber>
    </recommendedName>
    <alternativeName>
        <fullName evidence="10 15">5-aminolevulinic acid synthase</fullName>
    </alternativeName>
    <alternativeName>
        <fullName evidence="11 15">Delta-ALA synthase</fullName>
    </alternativeName>
    <alternativeName>
        <fullName evidence="12 15">Delta-aminolevulinate synthase</fullName>
    </alternativeName>
</protein>
<comment type="catalytic activity">
    <reaction evidence="13 15">
        <text>succinyl-CoA + glycine + H(+) = 5-aminolevulinate + CO2 + CoA</text>
        <dbReference type="Rhea" id="RHEA:12921"/>
        <dbReference type="ChEBI" id="CHEBI:15378"/>
        <dbReference type="ChEBI" id="CHEBI:16526"/>
        <dbReference type="ChEBI" id="CHEBI:57287"/>
        <dbReference type="ChEBI" id="CHEBI:57292"/>
        <dbReference type="ChEBI" id="CHEBI:57305"/>
        <dbReference type="ChEBI" id="CHEBI:356416"/>
        <dbReference type="EC" id="2.3.1.37"/>
    </reaction>
</comment>
<evidence type="ECO:0000313" key="17">
    <source>
        <dbReference type="EMBL" id="PXZ02109.1"/>
    </source>
</evidence>
<dbReference type="UniPathway" id="UPA00251">
    <property type="reaction ID" value="UER00375"/>
</dbReference>
<dbReference type="InterPro" id="IPR015422">
    <property type="entry name" value="PyrdxlP-dep_Trfase_small"/>
</dbReference>
<dbReference type="PANTHER" id="PTHR13693">
    <property type="entry name" value="CLASS II AMINOTRANSFERASE/8-AMINO-7-OXONONANOATE SYNTHASE"/>
    <property type="match status" value="1"/>
</dbReference>
<evidence type="ECO:0000256" key="5">
    <source>
        <dbReference type="ARBA" id="ARBA00013257"/>
    </source>
</evidence>
<keyword evidence="9 15" id="KW-0012">Acyltransferase</keyword>
<accession>A0A318N126</accession>
<dbReference type="PROSITE" id="PS00599">
    <property type="entry name" value="AA_TRANSFER_CLASS_2"/>
    <property type="match status" value="1"/>
</dbReference>
<dbReference type="EMBL" id="QGLT01000001">
    <property type="protein sequence ID" value="PXZ02109.1"/>
    <property type="molecule type" value="Genomic_DNA"/>
</dbReference>
<evidence type="ECO:0000259" key="16">
    <source>
        <dbReference type="Pfam" id="PF00155"/>
    </source>
</evidence>
<feature type="domain" description="Aminotransferase class I/classII large" evidence="16">
    <location>
        <begin position="50"/>
        <end position="396"/>
    </location>
</feature>
<keyword evidence="7 14" id="KW-0663">Pyridoxal phosphate</keyword>
<sequence length="403" mass="44625">MSSHPFYAYCKEALGDIEKQGRYRRFTPLSRQSMHYPVYDRKINAKEETPIIAWSANDYLGMGIEPEVMNAAIMAIQKYGAGAGGTRNIAGTHPLHEALEAELADLHGKEAGLLFVSGYVSNQASLQTILTSMSGNWMTFSDQQNHNSMIAGIKGAKNADCVVFKHNDLQDLEHKLANAPKNVAKLIAFESVYSMDGDIADIGAICALAHKYNALTYLDEVHAVGLYGKEGGGVSQRDGVANQVDIIEGTLAKGFGVHGGYVTAKREIIEYLRLAAAGFIFTTSLPPSVVAAALKSVRLVRQQNWRREKLFERIHTFQEKLRQANIPFIETKSQIVPVIIGEAELCKKISQRLLDEYKIYAPPINYPTVPKGTERLRLTPNPYHTDKMMDDMVDALKALLPKK</sequence>
<evidence type="ECO:0000256" key="10">
    <source>
        <dbReference type="ARBA" id="ARBA00031691"/>
    </source>
</evidence>
<evidence type="ECO:0000256" key="14">
    <source>
        <dbReference type="RuleBase" id="RU003693"/>
    </source>
</evidence>
<dbReference type="GO" id="GO:0006782">
    <property type="term" value="P:protoporphyrinogen IX biosynthetic process"/>
    <property type="evidence" value="ECO:0007669"/>
    <property type="project" value="UniProtKB-UniRule"/>
</dbReference>
<dbReference type="SUPFAM" id="SSF53383">
    <property type="entry name" value="PLP-dependent transferases"/>
    <property type="match status" value="1"/>
</dbReference>
<evidence type="ECO:0000256" key="1">
    <source>
        <dbReference type="ARBA" id="ARBA00001933"/>
    </source>
</evidence>
<dbReference type="FunFam" id="3.40.640.10:FF:000006">
    <property type="entry name" value="5-aminolevulinate synthase, mitochondrial"/>
    <property type="match status" value="1"/>
</dbReference>
<dbReference type="Gene3D" id="3.40.640.10">
    <property type="entry name" value="Type I PLP-dependent aspartate aminotransferase-like (Major domain)"/>
    <property type="match status" value="1"/>
</dbReference>
<dbReference type="Proteomes" id="UP000247565">
    <property type="component" value="Unassembled WGS sequence"/>
</dbReference>
<dbReference type="InterPro" id="IPR050087">
    <property type="entry name" value="AON_synthase_class-II"/>
</dbReference>
<evidence type="ECO:0000256" key="8">
    <source>
        <dbReference type="ARBA" id="ARBA00023133"/>
    </source>
</evidence>
<evidence type="ECO:0000256" key="12">
    <source>
        <dbReference type="ARBA" id="ARBA00032773"/>
    </source>
</evidence>
<evidence type="ECO:0000256" key="6">
    <source>
        <dbReference type="ARBA" id="ARBA00022679"/>
    </source>
</evidence>
<dbReference type="NCBIfam" id="TIGR01821">
    <property type="entry name" value="5aminolev_synth"/>
    <property type="match status" value="1"/>
</dbReference>
<evidence type="ECO:0000256" key="9">
    <source>
        <dbReference type="ARBA" id="ARBA00023315"/>
    </source>
</evidence>